<reference evidence="3 4" key="1">
    <citation type="submission" date="2014-09" db="EMBL/GenBank/DDBJ databases">
        <authorList>
            <person name="Martin A.A."/>
        </authorList>
    </citation>
    <scope>NUCLEOTIDE SEQUENCE</scope>
    <source>
        <strain evidence="4">ED321</strain>
        <strain evidence="3">ED321 Heterogonic</strain>
    </source>
</reference>
<dbReference type="WormBase" id="SRAE_2000478300">
    <property type="protein sequence ID" value="SRP05442"/>
    <property type="gene ID" value="WBGene00265027"/>
</dbReference>
<organism evidence="3">
    <name type="scientific">Strongyloides ratti</name>
    <name type="common">Parasitic roundworm</name>
    <dbReference type="NCBI Taxonomy" id="34506"/>
    <lineage>
        <taxon>Eukaryota</taxon>
        <taxon>Metazoa</taxon>
        <taxon>Ecdysozoa</taxon>
        <taxon>Nematoda</taxon>
        <taxon>Chromadorea</taxon>
        <taxon>Rhabditida</taxon>
        <taxon>Tylenchina</taxon>
        <taxon>Panagrolaimomorpha</taxon>
        <taxon>Strongyloidoidea</taxon>
        <taxon>Strongyloididae</taxon>
        <taxon>Strongyloides</taxon>
    </lineage>
</organism>
<evidence type="ECO:0000313" key="5">
    <source>
        <dbReference type="WBParaSite" id="SRAE_2000478300.1"/>
    </source>
</evidence>
<proteinExistence type="predicted"/>
<keyword evidence="1" id="KW-0812">Transmembrane</keyword>
<accession>A0A090LKB3</accession>
<evidence type="ECO:0000313" key="3">
    <source>
        <dbReference type="EMBL" id="CEF70148.1"/>
    </source>
</evidence>
<protein>
    <submittedName>
        <fullName evidence="5">Caenorhabditis elegans ly-6-related family-containing protein</fullName>
    </submittedName>
</protein>
<feature type="transmembrane region" description="Helical" evidence="1">
    <location>
        <begin position="155"/>
        <end position="172"/>
    </location>
</feature>
<dbReference type="CTD" id="36382520"/>
<dbReference type="AlphaFoldDB" id="A0A090LKB3"/>
<evidence type="ECO:0000313" key="4">
    <source>
        <dbReference type="Proteomes" id="UP000035682"/>
    </source>
</evidence>
<name>A0A090LKB3_STRRB</name>
<evidence type="ECO:0000256" key="2">
    <source>
        <dbReference type="SAM" id="SignalP"/>
    </source>
</evidence>
<feature type="signal peptide" evidence="2">
    <location>
        <begin position="1"/>
        <end position="18"/>
    </location>
</feature>
<dbReference type="GeneID" id="36382520"/>
<keyword evidence="2" id="KW-0732">Signal</keyword>
<dbReference type="RefSeq" id="XP_024509347.1">
    <property type="nucleotide sequence ID" value="XM_024643705.1"/>
</dbReference>
<keyword evidence="1" id="KW-1133">Transmembrane helix</keyword>
<dbReference type="Proteomes" id="UP000035682">
    <property type="component" value="Unplaced"/>
</dbReference>
<gene>
    <name evidence="3 5 6" type="ORF">SRAE_2000478300</name>
</gene>
<evidence type="ECO:0000313" key="6">
    <source>
        <dbReference type="WormBase" id="SRAE_2000478300"/>
    </source>
</evidence>
<dbReference type="WBParaSite" id="SRAE_2000478300.1">
    <property type="protein sequence ID" value="SRAE_2000478300.1"/>
    <property type="gene ID" value="WBGene00265027"/>
</dbReference>
<evidence type="ECO:0000256" key="1">
    <source>
        <dbReference type="SAM" id="Phobius"/>
    </source>
</evidence>
<keyword evidence="4" id="KW-1185">Reference proteome</keyword>
<keyword evidence="1" id="KW-0472">Membrane</keyword>
<reference evidence="5" key="2">
    <citation type="submission" date="2020-12" db="UniProtKB">
        <authorList>
            <consortium name="WormBaseParasite"/>
        </authorList>
    </citation>
    <scope>IDENTIFICATION</scope>
</reference>
<sequence>MNLFYFITIFLLIFYIHGDVYDSKIPNNISKLLANHTNFISKLPKKGYYHNGMKAMYSNSFNSPVCYSYSTNNGDWNNGQYDSVTCNFNSLDKSAVLISEGYDPWSYYVEDGCHNNIVMINGQSVLSTVCACTTNFCNTERYYLDNGISTYTQKISLFIISFIFLLKFLFNFV</sequence>
<feature type="chain" id="PRO_5015030915" evidence="2">
    <location>
        <begin position="19"/>
        <end position="173"/>
    </location>
</feature>
<dbReference type="EMBL" id="LN609529">
    <property type="protein sequence ID" value="CEF70148.1"/>
    <property type="molecule type" value="Genomic_DNA"/>
</dbReference>